<evidence type="ECO:0000313" key="4">
    <source>
        <dbReference type="Proteomes" id="UP001230051"/>
    </source>
</evidence>
<feature type="compositionally biased region" description="Polar residues" evidence="1">
    <location>
        <begin position="67"/>
        <end position="81"/>
    </location>
</feature>
<feature type="region of interest" description="Disordered" evidence="1">
    <location>
        <begin position="1"/>
        <end position="121"/>
    </location>
</feature>
<proteinExistence type="predicted"/>
<feature type="compositionally biased region" description="Basic and acidic residues" evidence="1">
    <location>
        <begin position="1"/>
        <end position="14"/>
    </location>
</feature>
<evidence type="ECO:0000259" key="2">
    <source>
        <dbReference type="SMART" id="SM01319"/>
    </source>
</evidence>
<evidence type="ECO:0000313" key="3">
    <source>
        <dbReference type="EMBL" id="KAK1160042.1"/>
    </source>
</evidence>
<dbReference type="PANTHER" id="PTHR22042">
    <property type="entry name" value="TANKYRASE 1 BINDING PROTEIN"/>
    <property type="match status" value="1"/>
</dbReference>
<dbReference type="InterPro" id="IPR032764">
    <property type="entry name" value="Tankyrase-bd_C"/>
</dbReference>
<feature type="domain" description="Tankyrase 1-binding protein C-terminal" evidence="2">
    <location>
        <begin position="1"/>
        <end position="112"/>
    </location>
</feature>
<accession>A0AAD8D0E9</accession>
<dbReference type="InterPro" id="IPR040006">
    <property type="entry name" value="TNKS1BP1-like"/>
</dbReference>
<dbReference type="AlphaFoldDB" id="A0AAD8D0E9"/>
<name>A0AAD8D0E9_ACIOX</name>
<dbReference type="Pfam" id="PF15327">
    <property type="entry name" value="Tankyrase_bdg_C"/>
    <property type="match status" value="1"/>
</dbReference>
<organism evidence="3 4">
    <name type="scientific">Acipenser oxyrinchus oxyrinchus</name>
    <dbReference type="NCBI Taxonomy" id="40147"/>
    <lineage>
        <taxon>Eukaryota</taxon>
        <taxon>Metazoa</taxon>
        <taxon>Chordata</taxon>
        <taxon>Craniata</taxon>
        <taxon>Vertebrata</taxon>
        <taxon>Euteleostomi</taxon>
        <taxon>Actinopterygii</taxon>
        <taxon>Chondrostei</taxon>
        <taxon>Acipenseriformes</taxon>
        <taxon>Acipenseridae</taxon>
        <taxon>Acipenser</taxon>
    </lineage>
</organism>
<dbReference type="Proteomes" id="UP001230051">
    <property type="component" value="Unassembled WGS sequence"/>
</dbReference>
<protein>
    <recommendedName>
        <fullName evidence="2">Tankyrase 1-binding protein C-terminal domain-containing protein</fullName>
    </recommendedName>
</protein>
<sequence length="121" mass="13342">ASLHPAEEKAVRQAEEEDSEEEERPRRSDRSPALQPQRVPLFPGMDPSALKAQLRKRTDSDSPAEGSPSSQIPKSPFSQGTAGCRVLPPAGGKENGSEEMSPQWMKELKSKKRLSQYESNP</sequence>
<gene>
    <name evidence="3" type="ORF">AOXY_G21537</name>
</gene>
<reference evidence="3" key="1">
    <citation type="submission" date="2022-02" db="EMBL/GenBank/DDBJ databases">
        <title>Atlantic sturgeon de novo genome assembly.</title>
        <authorList>
            <person name="Stock M."/>
            <person name="Klopp C."/>
            <person name="Guiguen Y."/>
            <person name="Cabau C."/>
            <person name="Parinello H."/>
            <person name="Santidrian Yebra-Pimentel E."/>
            <person name="Kuhl H."/>
            <person name="Dirks R.P."/>
            <person name="Guessner J."/>
            <person name="Wuertz S."/>
            <person name="Du K."/>
            <person name="Schartl M."/>
        </authorList>
    </citation>
    <scope>NUCLEOTIDE SEQUENCE</scope>
    <source>
        <strain evidence="3">STURGEONOMICS-FGT-2020</strain>
        <tissue evidence="3">Whole blood</tissue>
    </source>
</reference>
<dbReference type="EMBL" id="JAGXEW010000021">
    <property type="protein sequence ID" value="KAK1160042.1"/>
    <property type="molecule type" value="Genomic_DNA"/>
</dbReference>
<dbReference type="PANTHER" id="PTHR22042:SF3">
    <property type="entry name" value="RIKEN CDNA 2900026A02 GENE"/>
    <property type="match status" value="1"/>
</dbReference>
<dbReference type="SMART" id="SM01319">
    <property type="entry name" value="Tankyrase_bdg_C"/>
    <property type="match status" value="1"/>
</dbReference>
<comment type="caution">
    <text evidence="3">The sequence shown here is derived from an EMBL/GenBank/DDBJ whole genome shotgun (WGS) entry which is preliminary data.</text>
</comment>
<keyword evidence="4" id="KW-1185">Reference proteome</keyword>
<feature type="non-terminal residue" evidence="3">
    <location>
        <position position="1"/>
    </location>
</feature>
<evidence type="ECO:0000256" key="1">
    <source>
        <dbReference type="SAM" id="MobiDB-lite"/>
    </source>
</evidence>